<sequence length="108" mass="11731">MKFWIAIPTFTLAACLTGCASPSRTPSLVDGEVMSNELNEQIVHCTLPFLAAHAIDRATISYRYQDGVVTFSSDIHALATHLGQCATPSSGPDGTFEKEIEIWSTDKK</sequence>
<dbReference type="Proteomes" id="UP000035080">
    <property type="component" value="Chromosome"/>
</dbReference>
<name>A0ABX6HUI6_9BURK</name>
<dbReference type="EMBL" id="CP047385">
    <property type="protein sequence ID" value="QHF14591.1"/>
    <property type="molecule type" value="Genomic_DNA"/>
</dbReference>
<dbReference type="RefSeq" id="WP_039369412.1">
    <property type="nucleotide sequence ID" value="NZ_CP047385.1"/>
</dbReference>
<reference evidence="2 3" key="1">
    <citation type="journal article" date="2015" name="Genome Announc.">
        <title>Genome Sequences of Two Pandoraea pnomenusa Isolates Recovered 11 Months Apart from a Cystic Fibrosis Patient.</title>
        <authorList>
            <person name="Ee R."/>
            <person name="Ambrose M."/>
            <person name="Lazenby J."/>
            <person name="Williams P."/>
            <person name="Chan K.G."/>
            <person name="Roddam L."/>
        </authorList>
    </citation>
    <scope>NUCLEOTIDE SEQUENCE [LARGE SCALE GENOMIC DNA]</scope>
    <source>
        <strain evidence="2 3">6399</strain>
    </source>
</reference>
<evidence type="ECO:0000256" key="1">
    <source>
        <dbReference type="SAM" id="SignalP"/>
    </source>
</evidence>
<keyword evidence="3" id="KW-1185">Reference proteome</keyword>
<evidence type="ECO:0008006" key="4">
    <source>
        <dbReference type="Google" id="ProtNLM"/>
    </source>
</evidence>
<evidence type="ECO:0000313" key="3">
    <source>
        <dbReference type="Proteomes" id="UP000035080"/>
    </source>
</evidence>
<evidence type="ECO:0000313" key="2">
    <source>
        <dbReference type="EMBL" id="QHF14591.1"/>
    </source>
</evidence>
<feature type="signal peptide" evidence="1">
    <location>
        <begin position="1"/>
        <end position="20"/>
    </location>
</feature>
<proteinExistence type="predicted"/>
<feature type="chain" id="PRO_5046169378" description="Lipoprotein" evidence="1">
    <location>
        <begin position="21"/>
        <end position="108"/>
    </location>
</feature>
<organism evidence="2 3">
    <name type="scientific">Pandoraea fibrosis</name>
    <dbReference type="NCBI Taxonomy" id="1891094"/>
    <lineage>
        <taxon>Bacteria</taxon>
        <taxon>Pseudomonadati</taxon>
        <taxon>Pseudomonadota</taxon>
        <taxon>Betaproteobacteria</taxon>
        <taxon>Burkholderiales</taxon>
        <taxon>Burkholderiaceae</taxon>
        <taxon>Pandoraea</taxon>
    </lineage>
</organism>
<dbReference type="PROSITE" id="PS51257">
    <property type="entry name" value="PROKAR_LIPOPROTEIN"/>
    <property type="match status" value="1"/>
</dbReference>
<gene>
    <name evidence="2" type="ORF">PI93_019465</name>
</gene>
<keyword evidence="1" id="KW-0732">Signal</keyword>
<protein>
    <recommendedName>
        <fullName evidence="4">Lipoprotein</fullName>
    </recommendedName>
</protein>
<accession>A0ABX6HUI6</accession>